<dbReference type="EMBL" id="CP047653">
    <property type="protein sequence ID" value="QHI96473.1"/>
    <property type="molecule type" value="Genomic_DNA"/>
</dbReference>
<protein>
    <recommendedName>
        <fullName evidence="4">Flagellar assembly protein FliH/Type III secretion system HrpE domain-containing protein</fullName>
    </recommendedName>
</protein>
<dbReference type="Proteomes" id="UP000463975">
    <property type="component" value="Plasmid unnamed1"/>
</dbReference>
<evidence type="ECO:0000256" key="1">
    <source>
        <dbReference type="SAM" id="MobiDB-lite"/>
    </source>
</evidence>
<sequence length="234" mass="26541">MSSVGSAEMKSFIDNLEDFSLSVPENQESEELEALPNETESEDAPKEEEPEVDESIRLQPEELEALKNQAFEEGRRKGEEEAQDSLSSQMSKTVDEIATFLVKEEARRHETMVQFAQKISDTVYEIIKERITDQEALQRDIIQDIMSFIKECEGEITISCSGSDEEIFKNAFKNSSAIHIKIDPQLSIGRVTISSSDSLIEVDNSEWLNTVRERIMSSVKNVIRKSQNNISVRS</sequence>
<feature type="region of interest" description="Disordered" evidence="1">
    <location>
        <begin position="1"/>
        <end position="90"/>
    </location>
</feature>
<feature type="compositionally biased region" description="Acidic residues" evidence="1">
    <location>
        <begin position="27"/>
        <end position="53"/>
    </location>
</feature>
<keyword evidence="2" id="KW-0614">Plasmid</keyword>
<proteinExistence type="predicted"/>
<reference evidence="2 3" key="1">
    <citation type="submission" date="2020-01" db="EMBL/GenBank/DDBJ databases">
        <title>Genome sequencing of strain KACC 21507.</title>
        <authorList>
            <person name="Heo J."/>
            <person name="Kim S.-J."/>
            <person name="Kim J.-S."/>
            <person name="Hong S.-B."/>
            <person name="Kwon S.-W."/>
        </authorList>
    </citation>
    <scope>NUCLEOTIDE SEQUENCE [LARGE SCALE GENOMIC DNA]</scope>
    <source>
        <strain evidence="2 3">KACC 21507</strain>
        <plasmid evidence="2 3">unnamed1</plasmid>
    </source>
</reference>
<gene>
    <name evidence="2" type="ORF">GT348_08930</name>
</gene>
<evidence type="ECO:0000313" key="3">
    <source>
        <dbReference type="Proteomes" id="UP000463975"/>
    </source>
</evidence>
<organism evidence="2 3">
    <name type="scientific">Aristophania vespae</name>
    <dbReference type="NCBI Taxonomy" id="2697033"/>
    <lineage>
        <taxon>Bacteria</taxon>
        <taxon>Pseudomonadati</taxon>
        <taxon>Pseudomonadota</taxon>
        <taxon>Alphaproteobacteria</taxon>
        <taxon>Acetobacterales</taxon>
        <taxon>Acetobacteraceae</taxon>
        <taxon>Aristophania</taxon>
    </lineage>
</organism>
<accession>A0A6P1NGW6</accession>
<dbReference type="AlphaFoldDB" id="A0A6P1NGW6"/>
<evidence type="ECO:0000313" key="2">
    <source>
        <dbReference type="EMBL" id="QHI96473.1"/>
    </source>
</evidence>
<geneLocation type="plasmid" evidence="2 3">
    <name>unnamed1</name>
</geneLocation>
<dbReference type="RefSeq" id="WP_160619530.1">
    <property type="nucleotide sequence ID" value="NZ_CP047653.1"/>
</dbReference>
<keyword evidence="3" id="KW-1185">Reference proteome</keyword>
<dbReference type="SUPFAM" id="SSF160527">
    <property type="entry name" value="V-type ATPase subunit E-like"/>
    <property type="match status" value="1"/>
</dbReference>
<name>A0A6P1NGW6_9PROT</name>
<dbReference type="KEGG" id="bomb:GT348_08930"/>
<evidence type="ECO:0008006" key="4">
    <source>
        <dbReference type="Google" id="ProtNLM"/>
    </source>
</evidence>
<feature type="compositionally biased region" description="Basic and acidic residues" evidence="1">
    <location>
        <begin position="70"/>
        <end position="80"/>
    </location>
</feature>